<proteinExistence type="inferred from homology"/>
<gene>
    <name evidence="4" type="primary">menI</name>
    <name evidence="4" type="ORF">ArsFIN_21950</name>
    <name evidence="5" type="ORF">QE210_09390</name>
    <name evidence="6" type="ORF">QE258_10535</name>
</gene>
<dbReference type="FunFam" id="3.10.129.10:FF:000002">
    <property type="entry name" value="1,4-dihydroxy-2-naphthoyl-CoA hydrolase"/>
    <property type="match status" value="1"/>
</dbReference>
<dbReference type="InterPro" id="IPR029069">
    <property type="entry name" value="HotDog_dom_sf"/>
</dbReference>
<sequence>MIWQRPYTLEEINSWSKNSILSHLGIVMLSISDDTIEATMPVDQRTMQPFGLLHGGASVVLAESLGSIAGYLCTQGEQKVVGTEINASHIRPVSSGKVRGVCSAIHLGRRQQVWSIKIFDEQLKLSCICRLTTAII</sequence>
<dbReference type="SUPFAM" id="SSF54637">
    <property type="entry name" value="Thioesterase/thiol ester dehydrase-isomerase"/>
    <property type="match status" value="1"/>
</dbReference>
<dbReference type="NCBIfam" id="TIGR00369">
    <property type="entry name" value="unchar_dom_1"/>
    <property type="match status" value="1"/>
</dbReference>
<protein>
    <submittedName>
        <fullName evidence="4">1,4-dihydroxy-2-naphthoyl-CoA hydrolase</fullName>
        <ecNumber evidence="4">3.1.2.28</ecNumber>
    </submittedName>
    <submittedName>
        <fullName evidence="5">Hotdog fold thioesterase</fullName>
    </submittedName>
</protein>
<dbReference type="GeneID" id="96877278"/>
<dbReference type="GO" id="GO:0005829">
    <property type="term" value="C:cytosol"/>
    <property type="evidence" value="ECO:0007669"/>
    <property type="project" value="TreeGrafter"/>
</dbReference>
<dbReference type="InterPro" id="IPR003736">
    <property type="entry name" value="PAAI_dom"/>
</dbReference>
<evidence type="ECO:0000259" key="3">
    <source>
        <dbReference type="Pfam" id="PF03061"/>
    </source>
</evidence>
<comment type="similarity">
    <text evidence="1">Belongs to the thioesterase PaaI family.</text>
</comment>
<reference evidence="5" key="2">
    <citation type="submission" date="2023-04" db="EMBL/GenBank/DDBJ databases">
        <title>Genome dynamics across the evolutionary transition to endosymbiosis.</title>
        <authorList>
            <person name="Siozios S."/>
            <person name="Nadal-Jimenez P."/>
            <person name="Azagi T."/>
            <person name="Sprong H."/>
            <person name="Frost C.L."/>
            <person name="Parratt S.R."/>
            <person name="Taylor G."/>
            <person name="Brettell L."/>
            <person name="Lew K.C."/>
            <person name="Croft L."/>
            <person name="King K.C."/>
            <person name="Brockhurst M.A."/>
            <person name="Hypsa V."/>
            <person name="Novakova E."/>
            <person name="Darby A.C."/>
            <person name="Hurst G.D.D."/>
        </authorList>
    </citation>
    <scope>NUCLEOTIDE SEQUENCE</scope>
    <source>
        <strain evidence="6">ANv_CAN</strain>
        <strain evidence="5">APv</strain>
    </source>
</reference>
<evidence type="ECO:0000313" key="6">
    <source>
        <dbReference type="EMBL" id="WGM07629.1"/>
    </source>
</evidence>
<dbReference type="Pfam" id="PF03061">
    <property type="entry name" value="4HBT"/>
    <property type="match status" value="1"/>
</dbReference>
<reference evidence="4 7" key="1">
    <citation type="submission" date="2019-03" db="EMBL/GenBank/DDBJ databases">
        <title>Long-read sequencing reveals hyperdense prophage content in a complex bacterial symbiont genome.</title>
        <authorList>
            <person name="Frost C.L."/>
            <person name="Siozios S."/>
            <person name="Nadal-Jimenez P."/>
            <person name="Brockhurst M.A."/>
            <person name="King K.C."/>
            <person name="Darby A.C."/>
            <person name="Hurst G.D.D."/>
        </authorList>
    </citation>
    <scope>NUCLEOTIDE SEQUENCE [LARGE SCALE GENOMIC DNA]</scope>
    <source>
        <strain evidence="4 7">FIN</strain>
    </source>
</reference>
<evidence type="ECO:0000313" key="5">
    <source>
        <dbReference type="EMBL" id="WGM00116.1"/>
    </source>
</evidence>
<dbReference type="GO" id="GO:0061522">
    <property type="term" value="F:1,4-dihydroxy-2-naphthoyl-CoA thioesterase activity"/>
    <property type="evidence" value="ECO:0007669"/>
    <property type="project" value="UniProtKB-EC"/>
</dbReference>
<evidence type="ECO:0000313" key="4">
    <source>
        <dbReference type="EMBL" id="QBY43627.1"/>
    </source>
</evidence>
<dbReference type="Proteomes" id="UP000295134">
    <property type="component" value="Chromosome"/>
</dbReference>
<organism evidence="4 7">
    <name type="scientific">Arsenophonus nasoniae</name>
    <name type="common">son-killer infecting Nasonia vitripennis</name>
    <dbReference type="NCBI Taxonomy" id="638"/>
    <lineage>
        <taxon>Bacteria</taxon>
        <taxon>Pseudomonadati</taxon>
        <taxon>Pseudomonadota</taxon>
        <taxon>Gammaproteobacteria</taxon>
        <taxon>Enterobacterales</taxon>
        <taxon>Morganellaceae</taxon>
        <taxon>Arsenophonus</taxon>
    </lineage>
</organism>
<accession>A0A4P7KTW9</accession>
<dbReference type="CDD" id="cd03443">
    <property type="entry name" value="PaaI_thioesterase"/>
    <property type="match status" value="1"/>
</dbReference>
<evidence type="ECO:0000256" key="2">
    <source>
        <dbReference type="ARBA" id="ARBA00022801"/>
    </source>
</evidence>
<dbReference type="EMBL" id="CP123523">
    <property type="protein sequence ID" value="WGM07629.1"/>
    <property type="molecule type" value="Genomic_DNA"/>
</dbReference>
<dbReference type="PANTHER" id="PTHR43240">
    <property type="entry name" value="1,4-DIHYDROXY-2-NAPHTHOYL-COA THIOESTERASE 1"/>
    <property type="match status" value="1"/>
</dbReference>
<dbReference type="AlphaFoldDB" id="A0A4P7KTW9"/>
<dbReference type="EMBL" id="CP123504">
    <property type="protein sequence ID" value="WGM00116.1"/>
    <property type="molecule type" value="Genomic_DNA"/>
</dbReference>
<keyword evidence="8" id="KW-1185">Reference proteome</keyword>
<evidence type="ECO:0000313" key="8">
    <source>
        <dbReference type="Proteomes" id="UP001177592"/>
    </source>
</evidence>
<dbReference type="KEGG" id="ans:ArsFIN_21950"/>
<feature type="domain" description="Thioesterase" evidence="3">
    <location>
        <begin position="50"/>
        <end position="126"/>
    </location>
</feature>
<evidence type="ECO:0000256" key="1">
    <source>
        <dbReference type="ARBA" id="ARBA00008324"/>
    </source>
</evidence>
<dbReference type="EC" id="3.1.2.28" evidence="4"/>
<dbReference type="InterPro" id="IPR006683">
    <property type="entry name" value="Thioestr_dom"/>
</dbReference>
<dbReference type="Proteomes" id="UP001177595">
    <property type="component" value="Chromosome"/>
</dbReference>
<keyword evidence="2 4" id="KW-0378">Hydrolase</keyword>
<dbReference type="EMBL" id="CP038613">
    <property type="protein sequence ID" value="QBY43627.1"/>
    <property type="molecule type" value="Genomic_DNA"/>
</dbReference>
<evidence type="ECO:0000313" key="7">
    <source>
        <dbReference type="Proteomes" id="UP000295134"/>
    </source>
</evidence>
<name>A0A4P7KTW9_9GAMM</name>
<dbReference type="Gene3D" id="3.10.129.10">
    <property type="entry name" value="Hotdog Thioesterase"/>
    <property type="match status" value="1"/>
</dbReference>
<dbReference type="PANTHER" id="PTHR43240:SF5">
    <property type="entry name" value="1,4-DIHYDROXY-2-NAPHTHOYL-COA THIOESTERASE 1"/>
    <property type="match status" value="1"/>
</dbReference>
<dbReference type="RefSeq" id="WP_026822827.1">
    <property type="nucleotide sequence ID" value="NZ_CP038613.1"/>
</dbReference>
<dbReference type="Proteomes" id="UP001177592">
    <property type="component" value="Chromosome"/>
</dbReference>